<evidence type="ECO:0000313" key="3">
    <source>
        <dbReference type="EMBL" id="AIN37101.1"/>
    </source>
</evidence>
<keyword evidence="1" id="KW-1133">Transmembrane helix</keyword>
<sequence length="145" mass="16593">MLLAMSLILCLMSFLSSDPMKSALSLVGSLLFLLPTISCSLHVWYSYYICLLFLSGIFVVIVYFSSLSSFSVYDYGLSVGVIMFCMFLMGSNYLNLGCEYSSSSSLDCVVVDEYWFIYTWMFFVLFIFLGFMSYFLTFEGALRKF</sequence>
<evidence type="ECO:0000256" key="1">
    <source>
        <dbReference type="SAM" id="Phobius"/>
    </source>
</evidence>
<geneLocation type="mitochondrion" evidence="3"/>
<keyword evidence="2" id="KW-0732">Signal</keyword>
<feature type="signal peptide" evidence="2">
    <location>
        <begin position="1"/>
        <end position="17"/>
    </location>
</feature>
<name>A0A0U1XA54_9BILA</name>
<keyword evidence="1" id="KW-0812">Transmembrane</keyword>
<gene>
    <name evidence="3" type="primary">nad6</name>
</gene>
<keyword evidence="1" id="KW-0472">Membrane</keyword>
<feature type="transmembrane region" description="Helical" evidence="1">
    <location>
        <begin position="114"/>
        <end position="136"/>
    </location>
</feature>
<feature type="chain" id="PRO_5006829498" evidence="2">
    <location>
        <begin position="18"/>
        <end position="145"/>
    </location>
</feature>
<feature type="transmembrane region" description="Helical" evidence="1">
    <location>
        <begin position="75"/>
        <end position="94"/>
    </location>
</feature>
<accession>A0A0U1XA54</accession>
<evidence type="ECO:0000256" key="2">
    <source>
        <dbReference type="SAM" id="SignalP"/>
    </source>
</evidence>
<proteinExistence type="predicted"/>
<protein>
    <submittedName>
        <fullName evidence="3">NADH dehydrogenase subunit 6</fullName>
    </submittedName>
</protein>
<feature type="transmembrane region" description="Helical" evidence="1">
    <location>
        <begin position="41"/>
        <end position="63"/>
    </location>
</feature>
<reference evidence="3" key="1">
    <citation type="journal article" date="2014" name="Mitochondrial DNA">
        <title>Complete mitochondrial genome of Philometra carassii (Nematoda: Philometridae).</title>
        <authorList>
            <person name="Su Y.B."/>
            <person name="Kong S.C."/>
            <person name="Wang L.X."/>
            <person name="Chen L."/>
            <person name="Fang R."/>
        </authorList>
    </citation>
    <scope>NUCLEOTIDE SEQUENCE</scope>
</reference>
<organism evidence="3">
    <name type="scientific">Philometroides sanguineus</name>
    <dbReference type="NCBI Taxonomy" id="378106"/>
    <lineage>
        <taxon>Eukaryota</taxon>
        <taxon>Metazoa</taxon>
        <taxon>Ecdysozoa</taxon>
        <taxon>Nematoda</taxon>
        <taxon>Chromadorea</taxon>
        <taxon>Rhabditida</taxon>
        <taxon>Spirurina</taxon>
        <taxon>Dracunculoidea</taxon>
        <taxon>Philometridae</taxon>
        <taxon>Philometroides</taxon>
    </lineage>
</organism>
<keyword evidence="3" id="KW-0496">Mitochondrion</keyword>
<dbReference type="AlphaFoldDB" id="A0A0U1XA54"/>
<dbReference type="EMBL" id="KM111526">
    <property type="protein sequence ID" value="AIN37101.1"/>
    <property type="molecule type" value="Genomic_DNA"/>
</dbReference>